<protein>
    <submittedName>
        <fullName evidence="2">Uncharacterized protein</fullName>
    </submittedName>
</protein>
<evidence type="ECO:0000313" key="2">
    <source>
        <dbReference type="EMBL" id="KAG8051584.1"/>
    </source>
</evidence>
<gene>
    <name evidence="2" type="ORF">GUJ93_ZPchr0001g32856</name>
</gene>
<dbReference type="AlphaFoldDB" id="A0A8J5RR71"/>
<evidence type="ECO:0000313" key="3">
    <source>
        <dbReference type="Proteomes" id="UP000729402"/>
    </source>
</evidence>
<proteinExistence type="predicted"/>
<dbReference type="OrthoDB" id="411372at2759"/>
<reference evidence="2" key="1">
    <citation type="journal article" date="2021" name="bioRxiv">
        <title>Whole Genome Assembly and Annotation of Northern Wild Rice, Zizania palustris L., Supports a Whole Genome Duplication in the Zizania Genus.</title>
        <authorList>
            <person name="Haas M."/>
            <person name="Kono T."/>
            <person name="Macchietto M."/>
            <person name="Millas R."/>
            <person name="McGilp L."/>
            <person name="Shao M."/>
            <person name="Duquette J."/>
            <person name="Hirsch C.N."/>
            <person name="Kimball J."/>
        </authorList>
    </citation>
    <scope>NUCLEOTIDE SEQUENCE</scope>
    <source>
        <tissue evidence="2">Fresh leaf tissue</tissue>
    </source>
</reference>
<sequence>MGGALEAWSTGCPGGSGGQRQAQAAASSDTTSPSSRRPESRDESLKPAAWESEVSYLAASRRSEAQRRQTALQRPVVDRRRVLMHRDGSRTGGGTKYHLGLGHDVRSWEKSL</sequence>
<feature type="compositionally biased region" description="Low complexity" evidence="1">
    <location>
        <begin position="19"/>
        <end position="35"/>
    </location>
</feature>
<comment type="caution">
    <text evidence="2">The sequence shown here is derived from an EMBL/GenBank/DDBJ whole genome shotgun (WGS) entry which is preliminary data.</text>
</comment>
<name>A0A8J5RR71_ZIZPA</name>
<evidence type="ECO:0000256" key="1">
    <source>
        <dbReference type="SAM" id="MobiDB-lite"/>
    </source>
</evidence>
<reference evidence="2" key="2">
    <citation type="submission" date="2021-02" db="EMBL/GenBank/DDBJ databases">
        <authorList>
            <person name="Kimball J.A."/>
            <person name="Haas M.W."/>
            <person name="Macchietto M."/>
            <person name="Kono T."/>
            <person name="Duquette J."/>
            <person name="Shao M."/>
        </authorList>
    </citation>
    <scope>NUCLEOTIDE SEQUENCE</scope>
    <source>
        <tissue evidence="2">Fresh leaf tissue</tissue>
    </source>
</reference>
<feature type="region of interest" description="Disordered" evidence="1">
    <location>
        <begin position="1"/>
        <end position="100"/>
    </location>
</feature>
<accession>A0A8J5RR71</accession>
<dbReference type="Proteomes" id="UP000729402">
    <property type="component" value="Unassembled WGS sequence"/>
</dbReference>
<feature type="compositionally biased region" description="Basic and acidic residues" evidence="1">
    <location>
        <begin position="36"/>
        <end position="45"/>
    </location>
</feature>
<keyword evidence="3" id="KW-1185">Reference proteome</keyword>
<dbReference type="EMBL" id="JAAALK010000288">
    <property type="protein sequence ID" value="KAG8051584.1"/>
    <property type="molecule type" value="Genomic_DNA"/>
</dbReference>
<organism evidence="2 3">
    <name type="scientific">Zizania palustris</name>
    <name type="common">Northern wild rice</name>
    <dbReference type="NCBI Taxonomy" id="103762"/>
    <lineage>
        <taxon>Eukaryota</taxon>
        <taxon>Viridiplantae</taxon>
        <taxon>Streptophyta</taxon>
        <taxon>Embryophyta</taxon>
        <taxon>Tracheophyta</taxon>
        <taxon>Spermatophyta</taxon>
        <taxon>Magnoliopsida</taxon>
        <taxon>Liliopsida</taxon>
        <taxon>Poales</taxon>
        <taxon>Poaceae</taxon>
        <taxon>BOP clade</taxon>
        <taxon>Oryzoideae</taxon>
        <taxon>Oryzeae</taxon>
        <taxon>Zizaniinae</taxon>
        <taxon>Zizania</taxon>
    </lineage>
</organism>
<feature type="compositionally biased region" description="Basic and acidic residues" evidence="1">
    <location>
        <begin position="76"/>
        <end position="89"/>
    </location>
</feature>